<gene>
    <name evidence="1" type="ORF">E5357_03830</name>
</gene>
<dbReference type="Proteomes" id="UP000307720">
    <property type="component" value="Unassembled WGS sequence"/>
</dbReference>
<sequence length="417" mass="45693">MERNDKFKTGFLSGLCAMLVIAGIVLFARGEVIKQENAALKAQKEAEAQASDGLYLDQERVERKLANIESIINQYYLDEIDREEVESWMYKGLVAGLGDTYAAYYTKEELEKTEEASSGAYNGIGAVMTQNRTTGMVVIVRCYEGTPSAESGLLPGDVLYSVNDTQVTGMDLTEVVSMIKTEPGDTVKIEVAREGEEDYLSFDVPRAPIEVPTVEYEMLDGKIGYIEIVEFDTVTEAQFSNALADLEEQGMEKLIIDLRNNPGGVLGTVCNMLEQILPKGLIVYTEDKNGNRTEYKSDGSHEFKKPLAVLVNGNSASASEIFAGAVKDYGIGTLVGTKTFGKGIVQRIISLNDGTGIKLTVAKYFTPKGNDIHQVGIEPDVEVELDEALKQKVTIEKSEDNQLQKAIEILGQTGEEQ</sequence>
<evidence type="ECO:0000313" key="2">
    <source>
        <dbReference type="Proteomes" id="UP000307720"/>
    </source>
</evidence>
<proteinExistence type="predicted"/>
<dbReference type="EMBL" id="SRZB01000004">
    <property type="protein sequence ID" value="TGX99864.1"/>
    <property type="molecule type" value="Genomic_DNA"/>
</dbReference>
<name>A0AC61R158_9FIRM</name>
<organism evidence="1 2">
    <name type="scientific">Hominisplanchenecus murintestinalis</name>
    <dbReference type="NCBI Taxonomy" id="2941517"/>
    <lineage>
        <taxon>Bacteria</taxon>
        <taxon>Bacillati</taxon>
        <taxon>Bacillota</taxon>
        <taxon>Clostridia</taxon>
        <taxon>Lachnospirales</taxon>
        <taxon>Lachnospiraceae</taxon>
        <taxon>Hominisplanchenecus</taxon>
    </lineage>
</organism>
<accession>A0AC61R158</accession>
<evidence type="ECO:0000313" key="1">
    <source>
        <dbReference type="EMBL" id="TGX99864.1"/>
    </source>
</evidence>
<keyword evidence="2" id="KW-1185">Reference proteome</keyword>
<protein>
    <submittedName>
        <fullName evidence="1">S41 family peptidase</fullName>
    </submittedName>
</protein>
<reference evidence="1" key="1">
    <citation type="submission" date="2019-04" db="EMBL/GenBank/DDBJ databases">
        <title>Microbes associate with the intestines of laboratory mice.</title>
        <authorList>
            <person name="Navarre W."/>
            <person name="Wong E."/>
            <person name="Huang K."/>
            <person name="Tropini C."/>
            <person name="Ng K."/>
            <person name="Yu B."/>
        </authorList>
    </citation>
    <scope>NUCLEOTIDE SEQUENCE</scope>
    <source>
        <strain evidence="1">NM72_1-8</strain>
    </source>
</reference>
<comment type="caution">
    <text evidence="1">The sequence shown here is derived from an EMBL/GenBank/DDBJ whole genome shotgun (WGS) entry which is preliminary data.</text>
</comment>